<dbReference type="Pfam" id="PF12840">
    <property type="entry name" value="HTH_20"/>
    <property type="match status" value="1"/>
</dbReference>
<dbReference type="RefSeq" id="WP_224312630.1">
    <property type="nucleotide sequence ID" value="NZ_JAIRBM010000005.1"/>
</dbReference>
<dbReference type="InterPro" id="IPR001845">
    <property type="entry name" value="HTH_ArsR_DNA-bd_dom"/>
</dbReference>
<dbReference type="SMART" id="SM00418">
    <property type="entry name" value="HTH_ARSR"/>
    <property type="match status" value="1"/>
</dbReference>
<sequence length="120" mass="12882">MRDPLHPPVESLDLATILAALSDPTRLAILVRIADSAGEVRCGGFGDMGTKSNLSYHLAKMREAGLVNTRNEGTSRYMSLRRDDLERLFPGLLDQLIASARSTVKSDVTLPDDAGVGASN</sequence>
<keyword evidence="3" id="KW-0804">Transcription</keyword>
<dbReference type="InterPro" id="IPR036390">
    <property type="entry name" value="WH_DNA-bd_sf"/>
</dbReference>
<dbReference type="SUPFAM" id="SSF46785">
    <property type="entry name" value="Winged helix' DNA-binding domain"/>
    <property type="match status" value="1"/>
</dbReference>
<gene>
    <name evidence="5" type="ORF">K9B37_08375</name>
</gene>
<reference evidence="5 6" key="1">
    <citation type="submission" date="2021-09" db="EMBL/GenBank/DDBJ databases">
        <title>The complete genome sequence of a new microorganism.</title>
        <authorList>
            <person name="Zi Z."/>
        </authorList>
    </citation>
    <scope>NUCLEOTIDE SEQUENCE [LARGE SCALE GENOMIC DNA]</scope>
    <source>
        <strain evidence="5 6">WGZ8</strain>
    </source>
</reference>
<dbReference type="CDD" id="cd00090">
    <property type="entry name" value="HTH_ARSR"/>
    <property type="match status" value="1"/>
</dbReference>
<keyword evidence="1" id="KW-0805">Transcription regulation</keyword>
<dbReference type="PANTHER" id="PTHR33154">
    <property type="entry name" value="TRANSCRIPTIONAL REGULATOR, ARSR FAMILY"/>
    <property type="match status" value="1"/>
</dbReference>
<dbReference type="PANTHER" id="PTHR33154:SF12">
    <property type="entry name" value="TRANSCRIPTIONAL REGULATORY PROTEIN"/>
    <property type="match status" value="1"/>
</dbReference>
<dbReference type="Proteomes" id="UP000704176">
    <property type="component" value="Unassembled WGS sequence"/>
</dbReference>
<name>A0ABS7VL93_9HYPH</name>
<accession>A0ABS7VL93</accession>
<evidence type="ECO:0000259" key="4">
    <source>
        <dbReference type="PROSITE" id="PS50987"/>
    </source>
</evidence>
<keyword evidence="2" id="KW-0238">DNA-binding</keyword>
<dbReference type="PRINTS" id="PR00778">
    <property type="entry name" value="HTHARSR"/>
</dbReference>
<keyword evidence="6" id="KW-1185">Reference proteome</keyword>
<dbReference type="InterPro" id="IPR011991">
    <property type="entry name" value="ArsR-like_HTH"/>
</dbReference>
<proteinExistence type="predicted"/>
<evidence type="ECO:0000256" key="1">
    <source>
        <dbReference type="ARBA" id="ARBA00023015"/>
    </source>
</evidence>
<dbReference type="PROSITE" id="PS50987">
    <property type="entry name" value="HTH_ARSR_2"/>
    <property type="match status" value="1"/>
</dbReference>
<evidence type="ECO:0000256" key="2">
    <source>
        <dbReference type="ARBA" id="ARBA00023125"/>
    </source>
</evidence>
<protein>
    <submittedName>
        <fullName evidence="5">Helix-turn-helix domain-containing protein</fullName>
    </submittedName>
</protein>
<organism evidence="5 6">
    <name type="scientific">Microvirga puerhi</name>
    <dbReference type="NCBI Taxonomy" id="2876078"/>
    <lineage>
        <taxon>Bacteria</taxon>
        <taxon>Pseudomonadati</taxon>
        <taxon>Pseudomonadota</taxon>
        <taxon>Alphaproteobacteria</taxon>
        <taxon>Hyphomicrobiales</taxon>
        <taxon>Methylobacteriaceae</taxon>
        <taxon>Microvirga</taxon>
    </lineage>
</organism>
<evidence type="ECO:0000313" key="6">
    <source>
        <dbReference type="Proteomes" id="UP000704176"/>
    </source>
</evidence>
<dbReference type="InterPro" id="IPR036388">
    <property type="entry name" value="WH-like_DNA-bd_sf"/>
</dbReference>
<comment type="caution">
    <text evidence="5">The sequence shown here is derived from an EMBL/GenBank/DDBJ whole genome shotgun (WGS) entry which is preliminary data.</text>
</comment>
<evidence type="ECO:0000256" key="3">
    <source>
        <dbReference type="ARBA" id="ARBA00023163"/>
    </source>
</evidence>
<dbReference type="EMBL" id="JAIRBM010000005">
    <property type="protein sequence ID" value="MBZ6076303.1"/>
    <property type="molecule type" value="Genomic_DNA"/>
</dbReference>
<dbReference type="Gene3D" id="1.10.10.10">
    <property type="entry name" value="Winged helix-like DNA-binding domain superfamily/Winged helix DNA-binding domain"/>
    <property type="match status" value="1"/>
</dbReference>
<evidence type="ECO:0000313" key="5">
    <source>
        <dbReference type="EMBL" id="MBZ6076303.1"/>
    </source>
</evidence>
<feature type="domain" description="HTH arsR-type" evidence="4">
    <location>
        <begin position="6"/>
        <end position="100"/>
    </location>
</feature>
<dbReference type="InterPro" id="IPR051081">
    <property type="entry name" value="HTH_MetalResp_TranReg"/>
</dbReference>